<keyword evidence="1 2" id="KW-0238">DNA-binding</keyword>
<sequence length="202" mass="22310">MVHNVAMTLHESHTDPRTRRTLALLERAMTTLLEDQSISEINVSELCRVAGIHRTTFYKHFSSVAEFAAHMFSALIDELASVDVANLPDELDQATEAYRAALAGMLDHVAGNRPAYRRLFATDGDHQFQRIVADALAERAVDAHRRLAERGRVVDIDETTAAQMVGAACAAAVGVWAEQDTTDSATRSREIMSALPRWWPAP</sequence>
<dbReference type="AlphaFoldDB" id="A0A2Y9A9I4"/>
<gene>
    <name evidence="4" type="ORF">SAMN05216184_103100</name>
</gene>
<dbReference type="PANTHER" id="PTHR43479:SF11">
    <property type="entry name" value="ACREF_ENVCD OPERON REPRESSOR-RELATED"/>
    <property type="match status" value="1"/>
</dbReference>
<reference evidence="4 5" key="1">
    <citation type="submission" date="2016-10" db="EMBL/GenBank/DDBJ databases">
        <authorList>
            <person name="Cai Z."/>
        </authorList>
    </citation>
    <scope>NUCLEOTIDE SEQUENCE [LARGE SCALE GENOMIC DNA]</scope>
    <source>
        <strain evidence="4 5">CGMCC 1.10826</strain>
    </source>
</reference>
<feature type="DNA-binding region" description="H-T-H motif" evidence="2">
    <location>
        <begin position="42"/>
        <end position="61"/>
    </location>
</feature>
<keyword evidence="5" id="KW-1185">Reference proteome</keyword>
<dbReference type="InterPro" id="IPR050624">
    <property type="entry name" value="HTH-type_Tx_Regulator"/>
</dbReference>
<dbReference type="InterPro" id="IPR001647">
    <property type="entry name" value="HTH_TetR"/>
</dbReference>
<accession>A0A2Y9A9I4</accession>
<dbReference type="GO" id="GO:0003677">
    <property type="term" value="F:DNA binding"/>
    <property type="evidence" value="ECO:0007669"/>
    <property type="project" value="UniProtKB-UniRule"/>
</dbReference>
<dbReference type="PANTHER" id="PTHR43479">
    <property type="entry name" value="ACREF/ENVCD OPERON REPRESSOR-RELATED"/>
    <property type="match status" value="1"/>
</dbReference>
<organism evidence="4 5">
    <name type="scientific">Georgenia satyanarayanai</name>
    <dbReference type="NCBI Taxonomy" id="860221"/>
    <lineage>
        <taxon>Bacteria</taxon>
        <taxon>Bacillati</taxon>
        <taxon>Actinomycetota</taxon>
        <taxon>Actinomycetes</taxon>
        <taxon>Micrococcales</taxon>
        <taxon>Bogoriellaceae</taxon>
        <taxon>Georgenia</taxon>
    </lineage>
</organism>
<dbReference type="PROSITE" id="PS50977">
    <property type="entry name" value="HTH_TETR_2"/>
    <property type="match status" value="1"/>
</dbReference>
<evidence type="ECO:0000313" key="5">
    <source>
        <dbReference type="Proteomes" id="UP000250222"/>
    </source>
</evidence>
<dbReference type="Proteomes" id="UP000250222">
    <property type="component" value="Unassembled WGS sequence"/>
</dbReference>
<name>A0A2Y9A9I4_9MICO</name>
<dbReference type="InterPro" id="IPR009057">
    <property type="entry name" value="Homeodomain-like_sf"/>
</dbReference>
<dbReference type="EMBL" id="UETB01000003">
    <property type="protein sequence ID" value="SSA39918.1"/>
    <property type="molecule type" value="Genomic_DNA"/>
</dbReference>
<evidence type="ECO:0000256" key="2">
    <source>
        <dbReference type="PROSITE-ProRule" id="PRU00335"/>
    </source>
</evidence>
<proteinExistence type="predicted"/>
<evidence type="ECO:0000256" key="1">
    <source>
        <dbReference type="ARBA" id="ARBA00023125"/>
    </source>
</evidence>
<dbReference type="SUPFAM" id="SSF46689">
    <property type="entry name" value="Homeodomain-like"/>
    <property type="match status" value="1"/>
</dbReference>
<dbReference type="Gene3D" id="1.10.357.10">
    <property type="entry name" value="Tetracycline Repressor, domain 2"/>
    <property type="match status" value="1"/>
</dbReference>
<evidence type="ECO:0000259" key="3">
    <source>
        <dbReference type="PROSITE" id="PS50977"/>
    </source>
</evidence>
<protein>
    <submittedName>
        <fullName evidence="4">Transcriptional regulator, TetR family</fullName>
    </submittedName>
</protein>
<feature type="domain" description="HTH tetR-type" evidence="3">
    <location>
        <begin position="19"/>
        <end position="79"/>
    </location>
</feature>
<evidence type="ECO:0000313" key="4">
    <source>
        <dbReference type="EMBL" id="SSA39918.1"/>
    </source>
</evidence>